<accession>A0A2G1W2L3</accession>
<comment type="caution">
    <text evidence="2">The sequence shown here is derived from an EMBL/GenBank/DDBJ whole genome shotgun (WGS) entry which is preliminary data.</text>
</comment>
<proteinExistence type="predicted"/>
<feature type="chain" id="PRO_5013746743" evidence="1">
    <location>
        <begin position="29"/>
        <end position="702"/>
    </location>
</feature>
<evidence type="ECO:0000313" key="3">
    <source>
        <dbReference type="Proteomes" id="UP000225740"/>
    </source>
</evidence>
<dbReference type="InterPro" id="IPR011990">
    <property type="entry name" value="TPR-like_helical_dom_sf"/>
</dbReference>
<sequence>MNRCAKRVVLIGCSLVLLPMLKLPNCSGQTKPKTPAANAAIRSGRLVDSGSADSHIQSTRQDLIEVIARPIPDDKLSILLTNVGEADAKLKSQLNELQSPESARERSLLWLSRVELAVLKSELFAEGSGDGVASAAEAVKIAEAALLALPAKGVARMEVLRLLAEAHLRQGDARSAAAILRETATTLQASTDPVTSSESVRALQVRVALSAGDLQTAERMLNAVYGSDPIAANAGVGMDLVRLRFLLAKQDERSVADWLESIRERHGANAKDRADTIVAQTRVQLGIDSSSPPADGSDPRLWIADAMYYLRRGQHMQSALHFAKAAASDDVASRSVDSALKAAAILSRQSNSKAAIELLRRISQRHPNSVRSADALLQAATIGQAAGPSVASESDVKAMLIQIAKQWPESQSAFAATRWRMNWAEQNSDWLEAAKISVEFAEVHWTSDVSTPESVREQAIRAWTIAWMREPAAEVISAMHQSFHERDHIEIVRRTHADLTCLLAEISDSRWSELQNETSEGFYHELRAFRQTQTESIQAPPPTGLSRVLAERLELDVVLNPARRVAVGRYLLSLPPDSDFPTDIQRAGWLIWSGQRDDAEELISTKMQRSPSEADEWCRRAATSYAVSQSKSDQKHAATWWKRLADGLQQGTPAWHTAMVGWIRAVAASGETEKAKASAKMILLTMPPTDLEVRQAYESISQ</sequence>
<evidence type="ECO:0000313" key="2">
    <source>
        <dbReference type="EMBL" id="PHQ33235.1"/>
    </source>
</evidence>
<dbReference type="AlphaFoldDB" id="A0A2G1W2L3"/>
<dbReference type="Proteomes" id="UP000225740">
    <property type="component" value="Unassembled WGS sequence"/>
</dbReference>
<dbReference type="Gene3D" id="1.25.40.10">
    <property type="entry name" value="Tetratricopeptide repeat domain"/>
    <property type="match status" value="1"/>
</dbReference>
<keyword evidence="1" id="KW-0732">Signal</keyword>
<dbReference type="GeneID" id="90610481"/>
<gene>
    <name evidence="2" type="ORF">CEE69_21075</name>
</gene>
<evidence type="ECO:0000256" key="1">
    <source>
        <dbReference type="SAM" id="SignalP"/>
    </source>
</evidence>
<keyword evidence="3" id="KW-1185">Reference proteome</keyword>
<organism evidence="2 3">
    <name type="scientific">Rhodopirellula bahusiensis</name>
    <dbReference type="NCBI Taxonomy" id="2014065"/>
    <lineage>
        <taxon>Bacteria</taxon>
        <taxon>Pseudomonadati</taxon>
        <taxon>Planctomycetota</taxon>
        <taxon>Planctomycetia</taxon>
        <taxon>Pirellulales</taxon>
        <taxon>Pirellulaceae</taxon>
        <taxon>Rhodopirellula</taxon>
    </lineage>
</organism>
<dbReference type="OrthoDB" id="233995at2"/>
<name>A0A2G1W2L3_9BACT</name>
<dbReference type="RefSeq" id="WP_099262628.1">
    <property type="nucleotide sequence ID" value="NZ_NIZW01000018.1"/>
</dbReference>
<feature type="signal peptide" evidence="1">
    <location>
        <begin position="1"/>
        <end position="28"/>
    </location>
</feature>
<dbReference type="EMBL" id="NIZW01000018">
    <property type="protein sequence ID" value="PHQ33235.1"/>
    <property type="molecule type" value="Genomic_DNA"/>
</dbReference>
<protein>
    <submittedName>
        <fullName evidence="2">Uncharacterized protein</fullName>
    </submittedName>
</protein>
<reference evidence="2 3" key="1">
    <citation type="submission" date="2017-06" db="EMBL/GenBank/DDBJ databases">
        <title>Description of Rhodopirellula bahusiensis sp. nov.</title>
        <authorList>
            <person name="Kizina J."/>
            <person name="Harder J."/>
        </authorList>
    </citation>
    <scope>NUCLEOTIDE SEQUENCE [LARGE SCALE GENOMIC DNA]</scope>
    <source>
        <strain evidence="2 3">SWK21</strain>
    </source>
</reference>